<dbReference type="KEGG" id="ery:CP97_02960"/>
<proteinExistence type="predicted"/>
<dbReference type="EMBL" id="CP011310">
    <property type="protein sequence ID" value="AKQ41227.1"/>
    <property type="molecule type" value="Genomic_DNA"/>
</dbReference>
<evidence type="ECO:0008006" key="3">
    <source>
        <dbReference type="Google" id="ProtNLM"/>
    </source>
</evidence>
<dbReference type="Gene3D" id="3.40.50.1000">
    <property type="entry name" value="HAD superfamily/HAD-like"/>
    <property type="match status" value="1"/>
</dbReference>
<evidence type="ECO:0000313" key="2">
    <source>
        <dbReference type="Proteomes" id="UP000059113"/>
    </source>
</evidence>
<dbReference type="Proteomes" id="UP000059113">
    <property type="component" value="Chromosome"/>
</dbReference>
<dbReference type="SUPFAM" id="SSF56784">
    <property type="entry name" value="HAD-like"/>
    <property type="match status" value="1"/>
</dbReference>
<dbReference type="PATRIC" id="fig|1648404.4.peg.626"/>
<sequence>MNRPLLVTDCDEVLIHMVRHFRDWLDREHEIDFTLEGEPFIDSMRRRGEKNPVESEEVWRLLGKFFDTEMDSQKPIAGALESIAEIQRYADVVVLTNLADARNAARKMQLQRLGMEASVFTNQGPKGGALKRIVEEHGARRVVFVDDIAQHHASAKIEIPHVHRLHLCGEPKIAGHIQCAHVAGDAHARIDNWDQALPWILETLHSGD</sequence>
<dbReference type="OrthoDB" id="7192139at2"/>
<reference evidence="1 2" key="1">
    <citation type="journal article" date="2015" name="Int. J. Syst. Evol. Microbiol.">
        <title>Erythrobacter atlanticus sp. nov., a bacterium from ocean sediment able to degrade polycyclic aromatic hydrocarbons.</title>
        <authorList>
            <person name="Zhuang L."/>
            <person name="Liu Y."/>
            <person name="Wang L."/>
            <person name="Wang W."/>
            <person name="Shao Z."/>
        </authorList>
    </citation>
    <scope>NUCLEOTIDE SEQUENCE [LARGE SCALE GENOMIC DNA]</scope>
    <source>
        <strain evidence="2">s21-N3</strain>
    </source>
</reference>
<organism evidence="1 2">
    <name type="scientific">Aurantiacibacter atlanticus</name>
    <dbReference type="NCBI Taxonomy" id="1648404"/>
    <lineage>
        <taxon>Bacteria</taxon>
        <taxon>Pseudomonadati</taxon>
        <taxon>Pseudomonadota</taxon>
        <taxon>Alphaproteobacteria</taxon>
        <taxon>Sphingomonadales</taxon>
        <taxon>Erythrobacteraceae</taxon>
        <taxon>Aurantiacibacter</taxon>
    </lineage>
</organism>
<evidence type="ECO:0000313" key="1">
    <source>
        <dbReference type="EMBL" id="AKQ41227.1"/>
    </source>
</evidence>
<dbReference type="AlphaFoldDB" id="A0A0H4V9F8"/>
<dbReference type="RefSeq" id="WP_048884726.1">
    <property type="nucleotide sequence ID" value="NZ_CP011310.1"/>
</dbReference>
<name>A0A0H4V9F8_9SPHN</name>
<keyword evidence="2" id="KW-1185">Reference proteome</keyword>
<protein>
    <recommendedName>
        <fullName evidence="3">HAD family hydrolase</fullName>
    </recommendedName>
</protein>
<dbReference type="STRING" id="1648404.CP97_02960"/>
<gene>
    <name evidence="1" type="ORF">CP97_02960</name>
</gene>
<dbReference type="InterPro" id="IPR023214">
    <property type="entry name" value="HAD_sf"/>
</dbReference>
<dbReference type="InterPro" id="IPR036412">
    <property type="entry name" value="HAD-like_sf"/>
</dbReference>
<reference evidence="2" key="2">
    <citation type="submission" date="2015-04" db="EMBL/GenBank/DDBJ databases">
        <title>The complete genome sequence of Erythrobacter sp. s21-N3.</title>
        <authorList>
            <person name="Zhuang L."/>
            <person name="Liu Y."/>
            <person name="Shao Z."/>
        </authorList>
    </citation>
    <scope>NUCLEOTIDE SEQUENCE [LARGE SCALE GENOMIC DNA]</scope>
    <source>
        <strain evidence="2">s21-N3</strain>
    </source>
</reference>
<accession>A0A0H4V9F8</accession>